<organism evidence="3 4">
    <name type="scientific">Streptococcus thermophilus</name>
    <dbReference type="NCBI Taxonomy" id="1308"/>
    <lineage>
        <taxon>Bacteria</taxon>
        <taxon>Bacillati</taxon>
        <taxon>Bacillota</taxon>
        <taxon>Bacilli</taxon>
        <taxon>Lactobacillales</taxon>
        <taxon>Streptococcaceae</taxon>
        <taxon>Streptococcus</taxon>
    </lineage>
</organism>
<evidence type="ECO:0000313" key="3">
    <source>
        <dbReference type="EMBL" id="CAD0152597.1"/>
    </source>
</evidence>
<reference evidence="4 5" key="1">
    <citation type="submission" date="2020-06" db="EMBL/GenBank/DDBJ databases">
        <authorList>
            <person name="Chuat V."/>
        </authorList>
    </citation>
    <scope>NUCLEOTIDE SEQUENCE [LARGE SCALE GENOMIC DNA]</scope>
    <source>
        <strain evidence="2">STH_CIRM_336</strain>
        <strain evidence="3">STH_CIRM_998</strain>
    </source>
</reference>
<protein>
    <submittedName>
        <fullName evidence="3">Uncharacterized protein</fullName>
    </submittedName>
</protein>
<dbReference type="EMBL" id="LR822027">
    <property type="protein sequence ID" value="CAD0152597.1"/>
    <property type="molecule type" value="Genomic_DNA"/>
</dbReference>
<evidence type="ECO:0000313" key="2">
    <source>
        <dbReference type="EMBL" id="CAD0138061.1"/>
    </source>
</evidence>
<dbReference type="Proteomes" id="UP000509791">
    <property type="component" value="Chromosome"/>
</dbReference>
<dbReference type="Proteomes" id="UP000509833">
    <property type="component" value="Chromosome"/>
</dbReference>
<proteinExistence type="predicted"/>
<dbReference type="EMBL" id="LR822017">
    <property type="protein sequence ID" value="CAD0138061.1"/>
    <property type="molecule type" value="Genomic_DNA"/>
</dbReference>
<keyword evidence="1" id="KW-0812">Transmembrane</keyword>
<feature type="transmembrane region" description="Helical" evidence="1">
    <location>
        <begin position="14"/>
        <end position="31"/>
    </location>
</feature>
<evidence type="ECO:0000313" key="5">
    <source>
        <dbReference type="Proteomes" id="UP000509833"/>
    </source>
</evidence>
<dbReference type="AlphaFoldDB" id="A0A7U7H123"/>
<feature type="transmembrane region" description="Helical" evidence="1">
    <location>
        <begin position="43"/>
        <end position="63"/>
    </location>
</feature>
<gene>
    <name evidence="2" type="ORF">STHERMO_1276</name>
    <name evidence="3" type="ORF">STHERMO_1316</name>
</gene>
<dbReference type="RefSeq" id="WP_179971998.1">
    <property type="nucleotide sequence ID" value="NZ_CP125765.1"/>
</dbReference>
<sequence>MFTSVTKKSASEHFFTYIGLTIFSLVFTFVYERFSYGESSTFMRMMFFEPLAGAMIYLLTGRLEMSWVRNRASKFLLNSAIAVVSSACLVKGIVEVSGRTTSVDMPYWYVEAGLLCLSLLIGFIRSRKLA</sequence>
<feature type="transmembrane region" description="Helical" evidence="1">
    <location>
        <begin position="75"/>
        <end position="94"/>
    </location>
</feature>
<evidence type="ECO:0000313" key="4">
    <source>
        <dbReference type="Proteomes" id="UP000509791"/>
    </source>
</evidence>
<evidence type="ECO:0000256" key="1">
    <source>
        <dbReference type="SAM" id="Phobius"/>
    </source>
</evidence>
<accession>A0A7U7H123</accession>
<name>A0A7U7H123_STRTR</name>
<keyword evidence="1" id="KW-0472">Membrane</keyword>
<feature type="transmembrane region" description="Helical" evidence="1">
    <location>
        <begin position="106"/>
        <end position="124"/>
    </location>
</feature>
<keyword evidence="1" id="KW-1133">Transmembrane helix</keyword>